<organism evidence="2 4">
    <name type="scientific">Leptospira perolatii</name>
    <dbReference type="NCBI Taxonomy" id="2023191"/>
    <lineage>
        <taxon>Bacteria</taxon>
        <taxon>Pseudomonadati</taxon>
        <taxon>Spirochaetota</taxon>
        <taxon>Spirochaetia</taxon>
        <taxon>Leptospirales</taxon>
        <taxon>Leptospiraceae</taxon>
        <taxon>Leptospira</taxon>
    </lineage>
</organism>
<dbReference type="RefSeq" id="WP_100712722.1">
    <property type="nucleotide sequence ID" value="NZ_NPDY01000002.1"/>
</dbReference>
<proteinExistence type="predicted"/>
<keyword evidence="3" id="KW-1185">Reference proteome</keyword>
<dbReference type="Proteomes" id="UP000231962">
    <property type="component" value="Unassembled WGS sequence"/>
</dbReference>
<evidence type="ECO:0000313" key="4">
    <source>
        <dbReference type="Proteomes" id="UP000231990"/>
    </source>
</evidence>
<accession>A0A2M9ZPJ1</accession>
<name>A0A2M9ZPJ1_9LEPT</name>
<sequence>MTNSEPEKAGYPFHPLQDFILGEILAKTLEKFGIPKEEIDSAIRSNLKPGQKEFICTPNAKKQILLQTVPVEIRGLLQADKTSEVVEVFHNIIAQDGRLDFALELIEWIFTGFENEDLVRKLFEQVLNHKIVLPVEFYSFLKKEYETEMLGDLDLGNKKE</sequence>
<dbReference type="Proteomes" id="UP000231990">
    <property type="component" value="Unassembled WGS sequence"/>
</dbReference>
<dbReference type="EMBL" id="NPDY01000002">
    <property type="protein sequence ID" value="PJZ70716.1"/>
    <property type="molecule type" value="Genomic_DNA"/>
</dbReference>
<comment type="caution">
    <text evidence="2">The sequence shown here is derived from an EMBL/GenBank/DDBJ whole genome shotgun (WGS) entry which is preliminary data.</text>
</comment>
<gene>
    <name evidence="1" type="ORF">CH360_04110</name>
    <name evidence="2" type="ORF">CH373_07250</name>
</gene>
<dbReference type="EMBL" id="NPDZ01000003">
    <property type="protein sequence ID" value="PJZ73925.1"/>
    <property type="molecule type" value="Genomic_DNA"/>
</dbReference>
<dbReference type="OrthoDB" id="345323at2"/>
<protein>
    <submittedName>
        <fullName evidence="2">Uncharacterized protein</fullName>
    </submittedName>
</protein>
<dbReference type="AlphaFoldDB" id="A0A2M9ZPJ1"/>
<evidence type="ECO:0000313" key="3">
    <source>
        <dbReference type="Proteomes" id="UP000231962"/>
    </source>
</evidence>
<evidence type="ECO:0000313" key="2">
    <source>
        <dbReference type="EMBL" id="PJZ73925.1"/>
    </source>
</evidence>
<reference evidence="3 4" key="1">
    <citation type="submission" date="2017-07" db="EMBL/GenBank/DDBJ databases">
        <title>Leptospira spp. isolated from tropical soils.</title>
        <authorList>
            <person name="Thibeaux R."/>
            <person name="Iraola G."/>
            <person name="Ferres I."/>
            <person name="Bierque E."/>
            <person name="Girault D."/>
            <person name="Soupe-Gilbert M.-E."/>
            <person name="Picardeau M."/>
            <person name="Goarant C."/>
        </authorList>
    </citation>
    <scope>NUCLEOTIDE SEQUENCE [LARGE SCALE GENOMIC DNA]</scope>
    <source>
        <strain evidence="2 4">FH1-B-B1</strain>
        <strain evidence="1 3">FH1-B-C1</strain>
    </source>
</reference>
<evidence type="ECO:0000313" key="1">
    <source>
        <dbReference type="EMBL" id="PJZ70716.1"/>
    </source>
</evidence>